<reference evidence="1 2" key="1">
    <citation type="submission" date="2018-06" db="EMBL/GenBank/DDBJ databases">
        <authorList>
            <consortium name="Pathogen Informatics"/>
            <person name="Doyle S."/>
        </authorList>
    </citation>
    <scope>NUCLEOTIDE SEQUENCE [LARGE SCALE GENOMIC DNA]</scope>
    <source>
        <strain evidence="1 2">NCTC11820</strain>
    </source>
</reference>
<dbReference type="Proteomes" id="UP000250245">
    <property type="component" value="Unassembled WGS sequence"/>
</dbReference>
<dbReference type="AlphaFoldDB" id="A0A2X2YNW0"/>
<dbReference type="EMBL" id="UASJ01000001">
    <property type="protein sequence ID" value="SQB64633.1"/>
    <property type="molecule type" value="Genomic_DNA"/>
</dbReference>
<organism evidence="1 2">
    <name type="scientific">Mobiluncus curtisii</name>
    <dbReference type="NCBI Taxonomy" id="2051"/>
    <lineage>
        <taxon>Bacteria</taxon>
        <taxon>Bacillati</taxon>
        <taxon>Actinomycetota</taxon>
        <taxon>Actinomycetes</taxon>
        <taxon>Actinomycetales</taxon>
        <taxon>Actinomycetaceae</taxon>
        <taxon>Mobiluncus</taxon>
    </lineage>
</organism>
<gene>
    <name evidence="1" type="ORF">NCTC11820_00985</name>
</gene>
<protein>
    <submittedName>
        <fullName evidence="1">Uncharacterized protein</fullName>
    </submittedName>
</protein>
<dbReference type="RefSeq" id="WP_236585873.1">
    <property type="nucleotide sequence ID" value="NZ_CP068112.1"/>
</dbReference>
<sequence length="483" mass="53575">MDVFSIRTHTPPPDYLMVNSTQINSAPSFKVDSLNLGSLITDNIEISDAAKLAAAAFKDFSSVDNILRRADNSLNAFAKEYVRRRDLIIKAGQTDETYKANQAKLIDALDTAMRDRVSAFADDCVALISNAASIVSAGDADLVQSGWVRGYKGSEKLWLSSSEERGIKADIKEMFSQVMKSGGESVPSGKNDSSVPNGRFLASSDFAGRSFYRKLEDFSSAIIDKGFTRWAMKGTEEGQRSVRAINDQRAAQNSDLQRLDLKAFQHDWESFIVDMEDTSAVDKFSDGLKAILSRFDEAASVHKRHSDLEYDQSPAVDESMKKVADKLDPKVLAAGTKTFEKYAPRLALFADKLSDSQKSLLGVMYHDAETLGTKNAFKKVDAFAKALATKNFYGFRFEPLNNPKNLTILNLLQWSNDDEASTGIPKDRAPQKLTADERKALITQKYLPHMVVGNEITQNELAHALFKLGKADEVKRLNLKYSK</sequence>
<dbReference type="GeneID" id="55565712"/>
<accession>A0A2X2YNW0</accession>
<evidence type="ECO:0000313" key="1">
    <source>
        <dbReference type="EMBL" id="SQB64633.1"/>
    </source>
</evidence>
<proteinExistence type="predicted"/>
<evidence type="ECO:0000313" key="2">
    <source>
        <dbReference type="Proteomes" id="UP000250245"/>
    </source>
</evidence>
<name>A0A2X2YNW0_9ACTO</name>